<protein>
    <submittedName>
        <fullName evidence="3">N-acetylmannosaminyltransferase</fullName>
    </submittedName>
</protein>
<evidence type="ECO:0000313" key="4">
    <source>
        <dbReference type="Proteomes" id="UP000628017"/>
    </source>
</evidence>
<reference evidence="3" key="1">
    <citation type="journal article" date="2014" name="Int. J. Syst. Evol. Microbiol.">
        <title>Complete genome sequence of Corynebacterium casei LMG S-19264T (=DSM 44701T), isolated from a smear-ripened cheese.</title>
        <authorList>
            <consortium name="US DOE Joint Genome Institute (JGI-PGF)"/>
            <person name="Walter F."/>
            <person name="Albersmeier A."/>
            <person name="Kalinowski J."/>
            <person name="Ruckert C."/>
        </authorList>
    </citation>
    <scope>NUCLEOTIDE SEQUENCE</scope>
    <source>
        <strain evidence="3">CGMCC 1.15880</strain>
    </source>
</reference>
<dbReference type="InterPro" id="IPR004629">
    <property type="entry name" value="WecG_TagA_CpsF"/>
</dbReference>
<name>A0A916R429_9RHOB</name>
<keyword evidence="2" id="KW-0808">Transferase</keyword>
<dbReference type="NCBIfam" id="TIGR00696">
    <property type="entry name" value="wecG_tagA_cpsF"/>
    <property type="match status" value="1"/>
</dbReference>
<evidence type="ECO:0000313" key="3">
    <source>
        <dbReference type="EMBL" id="GGA29658.1"/>
    </source>
</evidence>
<proteinExistence type="predicted"/>
<dbReference type="PANTHER" id="PTHR34136">
    <property type="match status" value="1"/>
</dbReference>
<organism evidence="3 4">
    <name type="scientific">Neptunicoccus cionae</name>
    <dbReference type="NCBI Taxonomy" id="2035344"/>
    <lineage>
        <taxon>Bacteria</taxon>
        <taxon>Pseudomonadati</taxon>
        <taxon>Pseudomonadota</taxon>
        <taxon>Alphaproteobacteria</taxon>
        <taxon>Rhodobacterales</taxon>
        <taxon>Paracoccaceae</taxon>
        <taxon>Neptunicoccus</taxon>
    </lineage>
</organism>
<gene>
    <name evidence="3" type="ORF">GCM10011498_33570</name>
</gene>
<dbReference type="Pfam" id="PF03808">
    <property type="entry name" value="Glyco_tran_WecG"/>
    <property type="match status" value="1"/>
</dbReference>
<keyword evidence="1" id="KW-0328">Glycosyltransferase</keyword>
<keyword evidence="4" id="KW-1185">Reference proteome</keyword>
<evidence type="ECO:0000256" key="1">
    <source>
        <dbReference type="ARBA" id="ARBA00022676"/>
    </source>
</evidence>
<evidence type="ECO:0000256" key="2">
    <source>
        <dbReference type="ARBA" id="ARBA00022679"/>
    </source>
</evidence>
<sequence>MADIYWGQSAPAGKVRITHPNRNALLGEISDRLAKRQGFTLATLNLDHCVKLRQNPDFKAAYLHHSHVVADGNPIVWLSRLAGRPVDLVPGSELITPLANIAAKHGVPVALFGSTPDTLSATATALEAAHPGLEIVAQIAPPFGFDPTNKEADELIAKLGASGAGLCFLALGAPKQEILAVRGAEALPACGFVSIGAGLDFIAGTQQRAPRIVRRLALEWLWRLAGNPARLARRYGACFAILPQLAWTARKDRAPQQDNA</sequence>
<dbReference type="PANTHER" id="PTHR34136:SF1">
    <property type="entry name" value="UDP-N-ACETYL-D-MANNOSAMINURONIC ACID TRANSFERASE"/>
    <property type="match status" value="1"/>
</dbReference>
<dbReference type="GO" id="GO:0016758">
    <property type="term" value="F:hexosyltransferase activity"/>
    <property type="evidence" value="ECO:0007669"/>
    <property type="project" value="TreeGrafter"/>
</dbReference>
<dbReference type="RefSeq" id="WP_188678086.1">
    <property type="nucleotide sequence ID" value="NZ_BMKA01000006.1"/>
</dbReference>
<dbReference type="AlphaFoldDB" id="A0A916R429"/>
<comment type="caution">
    <text evidence="3">The sequence shown here is derived from an EMBL/GenBank/DDBJ whole genome shotgun (WGS) entry which is preliminary data.</text>
</comment>
<accession>A0A916R429</accession>
<reference evidence="3" key="2">
    <citation type="submission" date="2020-09" db="EMBL/GenBank/DDBJ databases">
        <authorList>
            <person name="Sun Q."/>
            <person name="Zhou Y."/>
        </authorList>
    </citation>
    <scope>NUCLEOTIDE SEQUENCE</scope>
    <source>
        <strain evidence="3">CGMCC 1.15880</strain>
    </source>
</reference>
<dbReference type="EMBL" id="BMKA01000006">
    <property type="protein sequence ID" value="GGA29658.1"/>
    <property type="molecule type" value="Genomic_DNA"/>
</dbReference>
<dbReference type="Proteomes" id="UP000628017">
    <property type="component" value="Unassembled WGS sequence"/>
</dbReference>
<dbReference type="CDD" id="cd06533">
    <property type="entry name" value="Glyco_transf_WecG_TagA"/>
    <property type="match status" value="1"/>
</dbReference>